<dbReference type="EMBL" id="BSYR01000013">
    <property type="protein sequence ID" value="GMI76933.1"/>
    <property type="molecule type" value="Genomic_DNA"/>
</dbReference>
<dbReference type="GO" id="GO:0005739">
    <property type="term" value="C:mitochondrion"/>
    <property type="evidence" value="ECO:0007669"/>
    <property type="project" value="UniProtKB-SubCell"/>
</dbReference>
<dbReference type="Pfam" id="PF14881">
    <property type="entry name" value="Tubulin_3"/>
    <property type="match status" value="1"/>
</dbReference>
<dbReference type="InterPro" id="IPR029209">
    <property type="entry name" value="DML1/Misato_tubulin"/>
</dbReference>
<organism evidence="8 9">
    <name type="scientific">Hibiscus trionum</name>
    <name type="common">Flower of an hour</name>
    <dbReference type="NCBI Taxonomy" id="183268"/>
    <lineage>
        <taxon>Eukaryota</taxon>
        <taxon>Viridiplantae</taxon>
        <taxon>Streptophyta</taxon>
        <taxon>Embryophyta</taxon>
        <taxon>Tracheophyta</taxon>
        <taxon>Spermatophyta</taxon>
        <taxon>Magnoliopsida</taxon>
        <taxon>eudicotyledons</taxon>
        <taxon>Gunneridae</taxon>
        <taxon>Pentapetalae</taxon>
        <taxon>rosids</taxon>
        <taxon>malvids</taxon>
        <taxon>Malvales</taxon>
        <taxon>Malvaceae</taxon>
        <taxon>Malvoideae</taxon>
        <taxon>Hibiscus</taxon>
    </lineage>
</organism>
<evidence type="ECO:0000256" key="2">
    <source>
        <dbReference type="ARBA" id="ARBA00004245"/>
    </source>
</evidence>
<evidence type="ECO:0000259" key="7">
    <source>
        <dbReference type="Pfam" id="PF14881"/>
    </source>
</evidence>
<feature type="domain" description="DML1/Misato tubulin" evidence="7">
    <location>
        <begin position="155"/>
        <end position="336"/>
    </location>
</feature>
<accession>A0A9W7HGF5</accession>
<protein>
    <submittedName>
        <fullName evidence="8">Uncharacterized protein</fullName>
    </submittedName>
</protein>
<name>A0A9W7HGF5_HIBTR</name>
<evidence type="ECO:0000256" key="5">
    <source>
        <dbReference type="ARBA" id="ARBA00023212"/>
    </source>
</evidence>
<feature type="domain" description="Misato Segment II tubulin-like" evidence="6">
    <location>
        <begin position="2"/>
        <end position="121"/>
    </location>
</feature>
<comment type="subcellular location">
    <subcellularLocation>
        <location evidence="2">Cytoplasm</location>
        <location evidence="2">Cytoskeleton</location>
    </subcellularLocation>
    <subcellularLocation>
        <location evidence="1">Mitochondrion</location>
    </subcellularLocation>
</comment>
<dbReference type="GO" id="GO:0005856">
    <property type="term" value="C:cytoskeleton"/>
    <property type="evidence" value="ECO:0007669"/>
    <property type="project" value="UniProtKB-SubCell"/>
</dbReference>
<keyword evidence="5" id="KW-0963">Cytoplasm</keyword>
<dbReference type="PROSITE" id="PS00228">
    <property type="entry name" value="TUBULIN_B_AUTOREG"/>
    <property type="match status" value="1"/>
</dbReference>
<reference evidence="8" key="1">
    <citation type="submission" date="2023-05" db="EMBL/GenBank/DDBJ databases">
        <title>Genome and transcriptome analyses reveal genes involved in the formation of fine ridges on petal epidermal cells in Hibiscus trionum.</title>
        <authorList>
            <person name="Koshimizu S."/>
            <person name="Masuda S."/>
            <person name="Ishii T."/>
            <person name="Shirasu K."/>
            <person name="Hoshino A."/>
            <person name="Arita M."/>
        </authorList>
    </citation>
    <scope>NUCLEOTIDE SEQUENCE</scope>
    <source>
        <strain evidence="8">Hamamatsu line</strain>
    </source>
</reference>
<evidence type="ECO:0000259" key="6">
    <source>
        <dbReference type="Pfam" id="PF10644"/>
    </source>
</evidence>
<dbReference type="GO" id="GO:0007005">
    <property type="term" value="P:mitochondrion organization"/>
    <property type="evidence" value="ECO:0007669"/>
    <property type="project" value="InterPro"/>
</dbReference>
<dbReference type="CDD" id="cd06060">
    <property type="entry name" value="misato"/>
    <property type="match status" value="1"/>
</dbReference>
<dbReference type="Pfam" id="PF10644">
    <property type="entry name" value="Misat_Tub_SegII"/>
    <property type="match status" value="1"/>
</dbReference>
<evidence type="ECO:0000313" key="9">
    <source>
        <dbReference type="Proteomes" id="UP001165190"/>
    </source>
</evidence>
<dbReference type="InterPro" id="IPR036525">
    <property type="entry name" value="Tubulin/FtsZ_GTPase_sf"/>
</dbReference>
<dbReference type="InterPro" id="IPR013838">
    <property type="entry name" value="Beta-tubulin_BS"/>
</dbReference>
<keyword evidence="4" id="KW-0496">Mitochondrion</keyword>
<dbReference type="InterPro" id="IPR019605">
    <property type="entry name" value="Misato_II_tubulin-like"/>
</dbReference>
<keyword evidence="9" id="KW-1185">Reference proteome</keyword>
<evidence type="ECO:0000313" key="8">
    <source>
        <dbReference type="EMBL" id="GMI76933.1"/>
    </source>
</evidence>
<comment type="caution">
    <text evidence="8">The sequence shown here is derived from an EMBL/GenBank/DDBJ whole genome shotgun (WGS) entry which is preliminary data.</text>
</comment>
<dbReference type="Gene3D" id="3.40.50.1440">
    <property type="entry name" value="Tubulin/FtsZ, GTPase domain"/>
    <property type="match status" value="1"/>
</dbReference>
<dbReference type="AlphaFoldDB" id="A0A9W7HGF5"/>
<keyword evidence="5" id="KW-0206">Cytoskeleton</keyword>
<dbReference type="OrthoDB" id="271881at2759"/>
<comment type="similarity">
    <text evidence="3">Belongs to the misato family.</text>
</comment>
<gene>
    <name evidence="8" type="ORF">HRI_001362600</name>
</gene>
<evidence type="ECO:0000256" key="1">
    <source>
        <dbReference type="ARBA" id="ARBA00004173"/>
    </source>
</evidence>
<dbReference type="SUPFAM" id="SSF52490">
    <property type="entry name" value="Tubulin nucleotide-binding domain-like"/>
    <property type="match status" value="1"/>
</dbReference>
<sequence>MREIVTAQVGDFANFIGSHFWNFQDEMLGLAADPYGDPLFKTRSLNMDVLYRTGETHQGTITYTPRLLSVGFQGSLGSVSSKGTLYNGGSSAPSEVVTWAGNVTTHASEPQKKNLFLQSLYQEERDAPLMNGVNGDAKDFQNEIQDTDIVSCLDEGVQFWTDFSKVHYHPQSLYEVNGLWLDAQEFDNYGSGRDVFRENLRGEEICDRLRFFVEECDRVQGFQFIVDDSGGFSPLAADFLESVSDEYTNTPVLLYAVRGPSSVMNLCSRKQTVVRNLHDAVSFSRLSSFCKMIVPVGLPFLSRSKASTFLNIKDENPYHCSAVYAAALHSASLPFRMEPLGPTADSSDVCGAVDINGIVQMLAGQSRQNMVAILDSAMPGPSLTGRWDEQSFLANLHPLTAEVAEDVDDLQAVESMIVHGAIGSGGRNASLSEVRNAIPGAYGRATTRPMFCHLSVARCPLPIPLPFPSIFGNLVGEHGELLGSPITGSASRGSLDVHSIPMAARMRSSCAILPFLENRLQNLRKFGIERGSLGTELLRSWGFGKDEVEDIGETLSKMVRTVDPHCEISSDSD</sequence>
<evidence type="ECO:0000256" key="3">
    <source>
        <dbReference type="ARBA" id="ARBA00008507"/>
    </source>
</evidence>
<dbReference type="InterPro" id="IPR049942">
    <property type="entry name" value="DML1/Misato"/>
</dbReference>
<dbReference type="Proteomes" id="UP001165190">
    <property type="component" value="Unassembled WGS sequence"/>
</dbReference>
<dbReference type="PANTHER" id="PTHR13391:SF0">
    <property type="entry name" value="PROTEIN MISATO HOMOLOG 1"/>
    <property type="match status" value="1"/>
</dbReference>
<evidence type="ECO:0000256" key="4">
    <source>
        <dbReference type="ARBA" id="ARBA00023128"/>
    </source>
</evidence>
<dbReference type="PANTHER" id="PTHR13391">
    <property type="entry name" value="MITOCHONDRIAL DISTRIBUTION REGULATOR MISATO"/>
    <property type="match status" value="1"/>
</dbReference>
<proteinExistence type="inferred from homology"/>